<evidence type="ECO:0000313" key="2">
    <source>
        <dbReference type="Proteomes" id="UP000886520"/>
    </source>
</evidence>
<protein>
    <submittedName>
        <fullName evidence="1">Uncharacterized protein</fullName>
    </submittedName>
</protein>
<reference evidence="1" key="1">
    <citation type="submission" date="2021-01" db="EMBL/GenBank/DDBJ databases">
        <title>Adiantum capillus-veneris genome.</title>
        <authorList>
            <person name="Fang Y."/>
            <person name="Liao Q."/>
        </authorList>
    </citation>
    <scope>NUCLEOTIDE SEQUENCE</scope>
    <source>
        <strain evidence="1">H3</strain>
        <tissue evidence="1">Leaf</tissue>
    </source>
</reference>
<dbReference type="Proteomes" id="UP000886520">
    <property type="component" value="Chromosome 18"/>
</dbReference>
<comment type="caution">
    <text evidence="1">The sequence shown here is derived from an EMBL/GenBank/DDBJ whole genome shotgun (WGS) entry which is preliminary data.</text>
</comment>
<dbReference type="AlphaFoldDB" id="A0A9D4UF10"/>
<keyword evidence="2" id="KW-1185">Reference proteome</keyword>
<organism evidence="1 2">
    <name type="scientific">Adiantum capillus-veneris</name>
    <name type="common">Maidenhair fern</name>
    <dbReference type="NCBI Taxonomy" id="13818"/>
    <lineage>
        <taxon>Eukaryota</taxon>
        <taxon>Viridiplantae</taxon>
        <taxon>Streptophyta</taxon>
        <taxon>Embryophyta</taxon>
        <taxon>Tracheophyta</taxon>
        <taxon>Polypodiopsida</taxon>
        <taxon>Polypodiidae</taxon>
        <taxon>Polypodiales</taxon>
        <taxon>Pteridineae</taxon>
        <taxon>Pteridaceae</taxon>
        <taxon>Vittarioideae</taxon>
        <taxon>Adiantum</taxon>
    </lineage>
</organism>
<name>A0A9D4UF10_ADICA</name>
<gene>
    <name evidence="1" type="ORF">GOP47_0018728</name>
</gene>
<proteinExistence type="predicted"/>
<evidence type="ECO:0000313" key="1">
    <source>
        <dbReference type="EMBL" id="KAI5066104.1"/>
    </source>
</evidence>
<accession>A0A9D4UF10</accession>
<dbReference type="EMBL" id="JABFUD020000018">
    <property type="protein sequence ID" value="KAI5066104.1"/>
    <property type="molecule type" value="Genomic_DNA"/>
</dbReference>
<sequence>MADHCGSTDECSAEPTLSTPYVFAVETERSSDSYQQEEVFEGADAFHSIVDSNQRAGKKRLRTHPT</sequence>